<dbReference type="PANTHER" id="PTHR42852:SF6">
    <property type="entry name" value="THIOL:DISULFIDE INTERCHANGE PROTEIN DSBE"/>
    <property type="match status" value="1"/>
</dbReference>
<feature type="domain" description="Thioredoxin" evidence="6">
    <location>
        <begin position="38"/>
        <end position="180"/>
    </location>
</feature>
<dbReference type="InterPro" id="IPR050553">
    <property type="entry name" value="Thioredoxin_ResA/DsbE_sf"/>
</dbReference>
<evidence type="ECO:0000313" key="8">
    <source>
        <dbReference type="Proteomes" id="UP000179076"/>
    </source>
</evidence>
<protein>
    <submittedName>
        <fullName evidence="7">Thiol:disulfide interchange protein</fullName>
    </submittedName>
</protein>
<dbReference type="InterPro" id="IPR036249">
    <property type="entry name" value="Thioredoxin-like_sf"/>
</dbReference>
<keyword evidence="4" id="KW-1015">Disulfide bond</keyword>
<dbReference type="PROSITE" id="PS51352">
    <property type="entry name" value="THIOREDOXIN_2"/>
    <property type="match status" value="1"/>
</dbReference>
<dbReference type="EMBL" id="MFSP01000196">
    <property type="protein sequence ID" value="OGI61461.1"/>
    <property type="molecule type" value="Genomic_DNA"/>
</dbReference>
<dbReference type="CDD" id="cd03010">
    <property type="entry name" value="TlpA_like_DsbE"/>
    <property type="match status" value="1"/>
</dbReference>
<comment type="caution">
    <text evidence="7">The sequence shown here is derived from an EMBL/GenBank/DDBJ whole genome shotgun (WGS) entry which is preliminary data.</text>
</comment>
<name>A0A1F6UVP7_9PROT</name>
<evidence type="ECO:0000256" key="3">
    <source>
        <dbReference type="ARBA" id="ARBA00022748"/>
    </source>
</evidence>
<dbReference type="PANTHER" id="PTHR42852">
    <property type="entry name" value="THIOL:DISULFIDE INTERCHANGE PROTEIN DSBE"/>
    <property type="match status" value="1"/>
</dbReference>
<dbReference type="Gene3D" id="3.40.30.10">
    <property type="entry name" value="Glutaredoxin"/>
    <property type="match status" value="1"/>
</dbReference>
<keyword evidence="5" id="KW-0676">Redox-active center</keyword>
<keyword evidence="3" id="KW-0201">Cytochrome c-type biogenesis</keyword>
<dbReference type="GO" id="GO:0030288">
    <property type="term" value="C:outer membrane-bounded periplasmic space"/>
    <property type="evidence" value="ECO:0007669"/>
    <property type="project" value="InterPro"/>
</dbReference>
<reference evidence="7 8" key="1">
    <citation type="journal article" date="2016" name="Nat. Commun.">
        <title>Thousands of microbial genomes shed light on interconnected biogeochemical processes in an aquifer system.</title>
        <authorList>
            <person name="Anantharaman K."/>
            <person name="Brown C.T."/>
            <person name="Hug L.A."/>
            <person name="Sharon I."/>
            <person name="Castelle C.J."/>
            <person name="Probst A.J."/>
            <person name="Thomas B.C."/>
            <person name="Singh A."/>
            <person name="Wilkins M.J."/>
            <person name="Karaoz U."/>
            <person name="Brodie E.L."/>
            <person name="Williams K.H."/>
            <person name="Hubbard S.S."/>
            <person name="Banfield J.F."/>
        </authorList>
    </citation>
    <scope>NUCLEOTIDE SEQUENCE [LARGE SCALE GENOMIC DNA]</scope>
</reference>
<dbReference type="InterPro" id="IPR017937">
    <property type="entry name" value="Thioredoxin_CS"/>
</dbReference>
<evidence type="ECO:0000256" key="2">
    <source>
        <dbReference type="ARBA" id="ARBA00007758"/>
    </source>
</evidence>
<organism evidence="7 8">
    <name type="scientific">Candidatus Muproteobacteria bacterium RBG_16_60_9</name>
    <dbReference type="NCBI Taxonomy" id="1817755"/>
    <lineage>
        <taxon>Bacteria</taxon>
        <taxon>Pseudomonadati</taxon>
        <taxon>Pseudomonadota</taxon>
        <taxon>Candidatus Muproteobacteria</taxon>
    </lineage>
</organism>
<dbReference type="SUPFAM" id="SSF52833">
    <property type="entry name" value="Thioredoxin-like"/>
    <property type="match status" value="1"/>
</dbReference>
<dbReference type="Pfam" id="PF08534">
    <property type="entry name" value="Redoxin"/>
    <property type="match status" value="1"/>
</dbReference>
<dbReference type="AlphaFoldDB" id="A0A1F6UVP7"/>
<dbReference type="NCBIfam" id="TIGR00385">
    <property type="entry name" value="dsbE"/>
    <property type="match status" value="1"/>
</dbReference>
<dbReference type="PROSITE" id="PS00194">
    <property type="entry name" value="THIOREDOXIN_1"/>
    <property type="match status" value="1"/>
</dbReference>
<dbReference type="InterPro" id="IPR013740">
    <property type="entry name" value="Redoxin"/>
</dbReference>
<evidence type="ECO:0000256" key="1">
    <source>
        <dbReference type="ARBA" id="ARBA00004196"/>
    </source>
</evidence>
<dbReference type="GO" id="GO:0017004">
    <property type="term" value="P:cytochrome complex assembly"/>
    <property type="evidence" value="ECO:0007669"/>
    <property type="project" value="UniProtKB-KW"/>
</dbReference>
<dbReference type="InterPro" id="IPR013766">
    <property type="entry name" value="Thioredoxin_domain"/>
</dbReference>
<proteinExistence type="inferred from homology"/>
<dbReference type="Proteomes" id="UP000179076">
    <property type="component" value="Unassembled WGS sequence"/>
</dbReference>
<evidence type="ECO:0000256" key="5">
    <source>
        <dbReference type="ARBA" id="ARBA00023284"/>
    </source>
</evidence>
<accession>A0A1F6UVP7</accession>
<evidence type="ECO:0000313" key="7">
    <source>
        <dbReference type="EMBL" id="OGI61461.1"/>
    </source>
</evidence>
<dbReference type="InterPro" id="IPR004799">
    <property type="entry name" value="Periplasmic_diS_OxRdtase_DsbE"/>
</dbReference>
<comment type="similarity">
    <text evidence="2">Belongs to the thioredoxin family. DsbE subfamily.</text>
</comment>
<gene>
    <name evidence="7" type="ORF">A2W18_06990</name>
</gene>
<comment type="subcellular location">
    <subcellularLocation>
        <location evidence="1">Cell envelope</location>
    </subcellularLocation>
</comment>
<dbReference type="GO" id="GO:0015036">
    <property type="term" value="F:disulfide oxidoreductase activity"/>
    <property type="evidence" value="ECO:0007669"/>
    <property type="project" value="InterPro"/>
</dbReference>
<evidence type="ECO:0000256" key="4">
    <source>
        <dbReference type="ARBA" id="ARBA00023157"/>
    </source>
</evidence>
<evidence type="ECO:0000259" key="6">
    <source>
        <dbReference type="PROSITE" id="PS51352"/>
    </source>
</evidence>
<sequence>MNKFAVPIAVFVLLGLLLGYAIKQMQSGEYSPRDIPSPLIDKPLPAFDLPNLANPAQRVKKSDLLGRVYLLNVWASWCAACREEHPLLMALARDKRVLIVGLNYKDERADALGWLQQFGNPYELSIADRDGRFGIDLGVYGVPETFVIDQAGVIRKKHIGPITEKSWKEKLLPVIEELSRTPAPSG</sequence>